<feature type="region of interest" description="Disordered" evidence="1">
    <location>
        <begin position="188"/>
        <end position="215"/>
    </location>
</feature>
<proteinExistence type="predicted"/>
<feature type="compositionally biased region" description="Polar residues" evidence="1">
    <location>
        <begin position="200"/>
        <end position="215"/>
    </location>
</feature>
<reference evidence="2" key="1">
    <citation type="submission" date="2020-11" db="EMBL/GenBank/DDBJ databases">
        <authorList>
            <person name="Tran Van P."/>
        </authorList>
    </citation>
    <scope>NUCLEOTIDE SEQUENCE</scope>
</reference>
<gene>
    <name evidence="2" type="ORF">TGEB3V08_LOCUS7785</name>
</gene>
<feature type="region of interest" description="Disordered" evidence="1">
    <location>
        <begin position="227"/>
        <end position="290"/>
    </location>
</feature>
<evidence type="ECO:0000313" key="2">
    <source>
        <dbReference type="EMBL" id="CAD7600977.1"/>
    </source>
</evidence>
<evidence type="ECO:0000256" key="1">
    <source>
        <dbReference type="SAM" id="MobiDB-lite"/>
    </source>
</evidence>
<dbReference type="EMBL" id="OE842656">
    <property type="protein sequence ID" value="CAD7600977.1"/>
    <property type="molecule type" value="Genomic_DNA"/>
</dbReference>
<organism evidence="2">
    <name type="scientific">Timema genevievae</name>
    <name type="common">Walking stick</name>
    <dbReference type="NCBI Taxonomy" id="629358"/>
    <lineage>
        <taxon>Eukaryota</taxon>
        <taxon>Metazoa</taxon>
        <taxon>Ecdysozoa</taxon>
        <taxon>Arthropoda</taxon>
        <taxon>Hexapoda</taxon>
        <taxon>Insecta</taxon>
        <taxon>Pterygota</taxon>
        <taxon>Neoptera</taxon>
        <taxon>Polyneoptera</taxon>
        <taxon>Phasmatodea</taxon>
        <taxon>Timematodea</taxon>
        <taxon>Timematoidea</taxon>
        <taxon>Timematidae</taxon>
        <taxon>Timema</taxon>
    </lineage>
</organism>
<protein>
    <submittedName>
        <fullName evidence="2">Uncharacterized protein</fullName>
    </submittedName>
</protein>
<feature type="compositionally biased region" description="Low complexity" evidence="1">
    <location>
        <begin position="253"/>
        <end position="273"/>
    </location>
</feature>
<accession>A0A7R9K2P9</accession>
<sequence length="350" mass="37287">MGCNEGEWIELDQDIGVDVVVGCLGDAIADVVMDGVAGVVMDEIFGAVMDAVVGVVMDAVVGVVMDGVVGVVMDGILYTLVDGFVVLALVVLSSTAEDGEIEVRISVGVELHRGPHNTQGCLDDVSPSSNQNVRHEQFFTGEKTAAIDLADKKRKSHRDGKDGLVSPSPSVSREVKSSFVTIEVLESSSKTTHKNGKECSISQSPTVSREPQPSSVISRIFSASRNVINGRGKVSPGSQSPEIRPTTNGTGNESSVSRSPSVSRESQRSLSQSTAATENSNILDGDVLSPPKKTIRNTEYGLQTYEYGVLCRGLYASIMTCFKPGFKSDFDKASSSKIYYFKPPALLVLQ</sequence>
<dbReference type="AlphaFoldDB" id="A0A7R9K2P9"/>
<feature type="region of interest" description="Disordered" evidence="1">
    <location>
        <begin position="151"/>
        <end position="171"/>
    </location>
</feature>
<name>A0A7R9K2P9_TIMGE</name>
<feature type="compositionally biased region" description="Polar residues" evidence="1">
    <location>
        <begin position="236"/>
        <end position="252"/>
    </location>
</feature>